<dbReference type="EMBL" id="LN856990">
    <property type="protein sequence ID" value="CDP97816.1"/>
    <property type="molecule type" value="Genomic_DNA"/>
</dbReference>
<gene>
    <name evidence="1" type="primary">Bm13504</name>
    <name evidence="1" type="ORF">BM_Bm13504</name>
</gene>
<sequence>MVMVADEDDNDDRDQKYRHYCRYHSSKGWEDSWVGDTGVLLLEQLHKLISPLHKAYVSSDKLCYAKLITF</sequence>
<accession>A0A1I9G3J2</accession>
<proteinExistence type="predicted"/>
<organism evidence="1">
    <name type="scientific">Brugia malayi</name>
    <name type="common">Filarial nematode worm</name>
    <dbReference type="NCBI Taxonomy" id="6279"/>
    <lineage>
        <taxon>Eukaryota</taxon>
        <taxon>Metazoa</taxon>
        <taxon>Ecdysozoa</taxon>
        <taxon>Nematoda</taxon>
        <taxon>Chromadorea</taxon>
        <taxon>Rhabditida</taxon>
        <taxon>Spirurina</taxon>
        <taxon>Spiruromorpha</taxon>
        <taxon>Filarioidea</taxon>
        <taxon>Onchocercidae</taxon>
        <taxon>Brugia</taxon>
    </lineage>
</organism>
<evidence type="ECO:0000313" key="1">
    <source>
        <dbReference type="EMBL" id="CDP97816.1"/>
    </source>
</evidence>
<name>A0A1I9G3J2_BRUMA</name>
<dbReference type="AlphaFoldDB" id="A0A1I9G3J2"/>
<reference evidence="1" key="2">
    <citation type="submission" date="2012-12" db="EMBL/GenBank/DDBJ databases">
        <authorList>
            <consortium name="WormBase Consortium"/>
            <person name="Ghedin E."/>
            <person name="Paulini M."/>
        </authorList>
    </citation>
    <scope>NUCLEOTIDE SEQUENCE</scope>
    <source>
        <strain evidence="1">FR3</strain>
    </source>
</reference>
<reference evidence="1" key="1">
    <citation type="journal article" date="2007" name="Science">
        <title>Draft genome of the filarial nematode parasite Brugia malayi.</title>
        <authorList>
            <person name="Ghedin E."/>
            <person name="Wang S."/>
            <person name="Spiro D."/>
            <person name="Caler E."/>
            <person name="Zhao Q."/>
            <person name="Crabtree J."/>
            <person name="Allen J.E."/>
            <person name="Delcher A.L."/>
            <person name="Guiliano D.B."/>
            <person name="Miranda-Saavedra D."/>
            <person name="Angiuoli S.V."/>
            <person name="Creasy T."/>
            <person name="Amedeo P."/>
            <person name="Haas B."/>
            <person name="El-Sayed N.M."/>
            <person name="Wortman J.R."/>
            <person name="Feldblyum T."/>
            <person name="Tallon L."/>
            <person name="Schatz M."/>
            <person name="Shumway M."/>
            <person name="Koo H."/>
            <person name="Salzberg S.L."/>
            <person name="Schobel S."/>
            <person name="Pertea M."/>
            <person name="Pop M."/>
            <person name="White O."/>
            <person name="Barton G.J."/>
            <person name="Carlow C.K."/>
            <person name="Crawford M.J."/>
            <person name="Daub J."/>
            <person name="Dimmic M.W."/>
            <person name="Estes C.F."/>
            <person name="Foster J.M."/>
            <person name="Ganatra M."/>
            <person name="Gregory W.F."/>
            <person name="Johnson N.M."/>
            <person name="Jin J."/>
            <person name="Komuniecki R."/>
            <person name="Korf I."/>
            <person name="Kumar S."/>
            <person name="Laney S."/>
            <person name="Li B.W."/>
            <person name="Li W."/>
            <person name="Lindblom T.H."/>
            <person name="Lustigman S."/>
            <person name="Ma D."/>
            <person name="Maina C.V."/>
            <person name="Martin D.M."/>
            <person name="McCarter J.P."/>
            <person name="McReynolds L."/>
            <person name="Mitreva M."/>
            <person name="Nutman T.B."/>
            <person name="Parkinson J."/>
            <person name="Peregrin-Alvarez J.M."/>
            <person name="Poole C."/>
            <person name="Ren Q."/>
            <person name="Saunders L."/>
            <person name="Sluder A.E."/>
            <person name="Smith K."/>
            <person name="Stanke M."/>
            <person name="Unnasch T.R."/>
            <person name="Ware J."/>
            <person name="Wei A.D."/>
            <person name="Weil G."/>
            <person name="Williams D.J."/>
            <person name="Zhang Y."/>
            <person name="Williams S.A."/>
            <person name="Fraser-Liggett C."/>
            <person name="Slatko B."/>
            <person name="Blaxter M.L."/>
            <person name="Scott A.L."/>
        </authorList>
    </citation>
    <scope>NUCLEOTIDE SEQUENCE</scope>
    <source>
        <strain evidence="1">FR3</strain>
    </source>
</reference>
<protein>
    <submittedName>
        <fullName evidence="1">Bm13504</fullName>
    </submittedName>
</protein>